<protein>
    <recommendedName>
        <fullName evidence="2">Histidine kinase/HSP90-like ATPase domain-containing protein</fullName>
    </recommendedName>
</protein>
<dbReference type="Proteomes" id="UP001500902">
    <property type="component" value="Unassembled WGS sequence"/>
</dbReference>
<evidence type="ECO:0000313" key="4">
    <source>
        <dbReference type="Proteomes" id="UP001500902"/>
    </source>
</evidence>
<accession>A0ABP7B788</accession>
<keyword evidence="1" id="KW-0723">Serine/threonine-protein kinase</keyword>
<proteinExistence type="predicted"/>
<organism evidence="3 4">
    <name type="scientific">Nonomuraea antimicrobica</name>
    <dbReference type="NCBI Taxonomy" id="561173"/>
    <lineage>
        <taxon>Bacteria</taxon>
        <taxon>Bacillati</taxon>
        <taxon>Actinomycetota</taxon>
        <taxon>Actinomycetes</taxon>
        <taxon>Streptosporangiales</taxon>
        <taxon>Streptosporangiaceae</taxon>
        <taxon>Nonomuraea</taxon>
    </lineage>
</organism>
<keyword evidence="4" id="KW-1185">Reference proteome</keyword>
<name>A0ABP7B788_9ACTN</name>
<dbReference type="InterPro" id="IPR003594">
    <property type="entry name" value="HATPase_dom"/>
</dbReference>
<dbReference type="SUPFAM" id="SSF55874">
    <property type="entry name" value="ATPase domain of HSP90 chaperone/DNA topoisomerase II/histidine kinase"/>
    <property type="match status" value="1"/>
</dbReference>
<feature type="domain" description="Histidine kinase/HSP90-like ATPase" evidence="2">
    <location>
        <begin position="15"/>
        <end position="121"/>
    </location>
</feature>
<evidence type="ECO:0000313" key="3">
    <source>
        <dbReference type="EMBL" id="GAA3651620.1"/>
    </source>
</evidence>
<dbReference type="CDD" id="cd16936">
    <property type="entry name" value="HATPase_RsbW-like"/>
    <property type="match status" value="1"/>
</dbReference>
<evidence type="ECO:0000259" key="2">
    <source>
        <dbReference type="Pfam" id="PF13581"/>
    </source>
</evidence>
<keyword evidence="1" id="KW-0418">Kinase</keyword>
<dbReference type="EMBL" id="BAAAZP010000019">
    <property type="protein sequence ID" value="GAA3651620.1"/>
    <property type="molecule type" value="Genomic_DNA"/>
</dbReference>
<sequence>MSEEAETYQVDIRLPEEMASITEARRLAREALRACGFQGRHDDVLLVVSELVTNALVHGDGPPTLRVRGSASHVRVEVGDAGDRLPEAREPGPASGWGLHVVGLLCTGWGISPGDGGKVVWCELAARLAPVRTGPAQT</sequence>
<reference evidence="4" key="1">
    <citation type="journal article" date="2019" name="Int. J. Syst. Evol. Microbiol.">
        <title>The Global Catalogue of Microorganisms (GCM) 10K type strain sequencing project: providing services to taxonomists for standard genome sequencing and annotation.</title>
        <authorList>
            <consortium name="The Broad Institute Genomics Platform"/>
            <consortium name="The Broad Institute Genome Sequencing Center for Infectious Disease"/>
            <person name="Wu L."/>
            <person name="Ma J."/>
        </authorList>
    </citation>
    <scope>NUCLEOTIDE SEQUENCE [LARGE SCALE GENOMIC DNA]</scope>
    <source>
        <strain evidence="4">JCM 16904</strain>
    </source>
</reference>
<keyword evidence="1" id="KW-0808">Transferase</keyword>
<evidence type="ECO:0000256" key="1">
    <source>
        <dbReference type="ARBA" id="ARBA00022527"/>
    </source>
</evidence>
<dbReference type="RefSeq" id="WP_344874005.1">
    <property type="nucleotide sequence ID" value="NZ_BAAAZP010000019.1"/>
</dbReference>
<dbReference type="PANTHER" id="PTHR35526:SF3">
    <property type="entry name" value="ANTI-SIGMA-F FACTOR RSBW"/>
    <property type="match status" value="1"/>
</dbReference>
<gene>
    <name evidence="3" type="ORF">GCM10022224_013130</name>
</gene>
<dbReference type="InterPro" id="IPR036890">
    <property type="entry name" value="HATPase_C_sf"/>
</dbReference>
<comment type="caution">
    <text evidence="3">The sequence shown here is derived from an EMBL/GenBank/DDBJ whole genome shotgun (WGS) entry which is preliminary data.</text>
</comment>
<dbReference type="InterPro" id="IPR050267">
    <property type="entry name" value="Anti-sigma-factor_SerPK"/>
</dbReference>
<dbReference type="PANTHER" id="PTHR35526">
    <property type="entry name" value="ANTI-SIGMA-F FACTOR RSBW-RELATED"/>
    <property type="match status" value="1"/>
</dbReference>
<dbReference type="Pfam" id="PF13581">
    <property type="entry name" value="HATPase_c_2"/>
    <property type="match status" value="1"/>
</dbReference>
<dbReference type="Gene3D" id="3.30.565.10">
    <property type="entry name" value="Histidine kinase-like ATPase, C-terminal domain"/>
    <property type="match status" value="1"/>
</dbReference>